<accession>A0AAP0X997</accession>
<name>A0AAP0X997_9PSED</name>
<keyword evidence="1" id="KW-0472">Membrane</keyword>
<reference evidence="2 3" key="1">
    <citation type="journal article" date="2014" name="Genome Announc.">
        <title>Genome Sequence of Pseudomonas sp. Strain P482, a Tomato Rhizosphere Isolate with Broad-Spectrum Antimicrobial Activity.</title>
        <authorList>
            <person name="Krzyzanowska D.M."/>
            <person name="Ossowicki A."/>
            <person name="Jafra S."/>
        </authorList>
    </citation>
    <scope>NUCLEOTIDE SEQUENCE [LARGE SCALE GENOMIC DNA]</scope>
    <source>
        <strain evidence="2 3">P482</strain>
    </source>
</reference>
<dbReference type="InterPro" id="IPR045919">
    <property type="entry name" value="DUF6338"/>
</dbReference>
<gene>
    <name evidence="2" type="ORF">BV82_3064</name>
</gene>
<dbReference type="KEGG" id="pdw:BV82_3064"/>
<feature type="transmembrane region" description="Helical" evidence="1">
    <location>
        <begin position="12"/>
        <end position="29"/>
    </location>
</feature>
<keyword evidence="1" id="KW-1133">Transmembrane helix</keyword>
<evidence type="ECO:0000256" key="1">
    <source>
        <dbReference type="SAM" id="Phobius"/>
    </source>
</evidence>
<feature type="transmembrane region" description="Helical" evidence="1">
    <location>
        <begin position="77"/>
        <end position="97"/>
    </location>
</feature>
<dbReference type="AlphaFoldDB" id="A0AAP0X997"/>
<keyword evidence="1" id="KW-0812">Transmembrane</keyword>
<organism evidence="2 3">
    <name type="scientific">Pseudomonas donghuensis</name>
    <dbReference type="NCBI Taxonomy" id="1163398"/>
    <lineage>
        <taxon>Bacteria</taxon>
        <taxon>Pseudomonadati</taxon>
        <taxon>Pseudomonadota</taxon>
        <taxon>Gammaproteobacteria</taxon>
        <taxon>Pseudomonadales</taxon>
        <taxon>Pseudomonadaceae</taxon>
        <taxon>Pseudomonas</taxon>
    </lineage>
</organism>
<reference evidence="2 3" key="2">
    <citation type="journal article" date="2016" name="Front. Microbiol.">
        <title>When Genome-Based Approach Meets the 'Old but Good': Revealing Genes Involved in the Antibacterial Activity of Pseudomonas sp. P482 against Soft Rot Pathogens.</title>
        <authorList>
            <person name="Krzyzanowska D.M."/>
            <person name="Ossowicki A."/>
            <person name="Rajewska M."/>
            <person name="Maciag T."/>
            <person name="Jablonska M."/>
            <person name="Obuchowski M."/>
            <person name="Heeb S."/>
            <person name="Jafra S."/>
        </authorList>
    </citation>
    <scope>NUCLEOTIDE SEQUENCE [LARGE SCALE GENOMIC DNA]</scope>
    <source>
        <strain evidence="2 3">P482</strain>
    </source>
</reference>
<dbReference type="EMBL" id="CP071706">
    <property type="protein sequence ID" value="KDN98904.2"/>
    <property type="molecule type" value="Genomic_DNA"/>
</dbReference>
<sequence length="200" mass="22313">MGEIAGELMPILQALLPGFVMMIVFYWLADAKKPTQFEHVIQALICTGLIKLLVDGISVLAIWIGSWFAVGLWTDNVATAWSLVFAVGFGLALAYLSQHDVLYKLARKVGLTSRASVGEWRYAFLRFPDRGVVLNFKDGRRLMGYPLAWPAEPEGGHFVMEFPTWITEDGAVPQDGVTYLMVANSDVQWVEFLEPQESAK</sequence>
<evidence type="ECO:0000313" key="3">
    <source>
        <dbReference type="Proteomes" id="UP000027121"/>
    </source>
</evidence>
<proteinExistence type="predicted"/>
<dbReference type="Proteomes" id="UP000027121">
    <property type="component" value="Chromosome"/>
</dbReference>
<feature type="transmembrane region" description="Helical" evidence="1">
    <location>
        <begin position="41"/>
        <end position="65"/>
    </location>
</feature>
<protein>
    <submittedName>
        <fullName evidence="2">Uncharacterized protein</fullName>
    </submittedName>
</protein>
<evidence type="ECO:0000313" key="2">
    <source>
        <dbReference type="EMBL" id="KDN98904.2"/>
    </source>
</evidence>
<keyword evidence="3" id="KW-1185">Reference proteome</keyword>
<dbReference type="Pfam" id="PF19865">
    <property type="entry name" value="DUF6338"/>
    <property type="match status" value="1"/>
</dbReference>